<reference evidence="2" key="1">
    <citation type="submission" date="2023-06" db="EMBL/GenBank/DDBJ databases">
        <authorList>
            <consortium name="Lawrence Berkeley National Laboratory"/>
            <person name="Ahrendt S."/>
            <person name="Sahu N."/>
            <person name="Indic B."/>
            <person name="Wong-Bajracharya J."/>
            <person name="Merenyi Z."/>
            <person name="Ke H.-M."/>
            <person name="Monk M."/>
            <person name="Kocsube S."/>
            <person name="Drula E."/>
            <person name="Lipzen A."/>
            <person name="Balint B."/>
            <person name="Henrissat B."/>
            <person name="Andreopoulos B."/>
            <person name="Martin F.M."/>
            <person name="Harder C.B."/>
            <person name="Rigling D."/>
            <person name="Ford K.L."/>
            <person name="Foster G.D."/>
            <person name="Pangilinan J."/>
            <person name="Papanicolaou A."/>
            <person name="Barry K."/>
            <person name="LaButti K."/>
            <person name="Viragh M."/>
            <person name="Koriabine M."/>
            <person name="Yan M."/>
            <person name="Riley R."/>
            <person name="Champramary S."/>
            <person name="Plett K.L."/>
            <person name="Tsai I.J."/>
            <person name="Slot J."/>
            <person name="Sipos G."/>
            <person name="Plett J."/>
            <person name="Nagy L.G."/>
            <person name="Grigoriev I.V."/>
        </authorList>
    </citation>
    <scope>NUCLEOTIDE SEQUENCE</scope>
    <source>
        <strain evidence="2">FPL87.14</strain>
    </source>
</reference>
<dbReference type="Proteomes" id="UP001175226">
    <property type="component" value="Unassembled WGS sequence"/>
</dbReference>
<gene>
    <name evidence="2" type="ORF">EV421DRAFT_1744038</name>
</gene>
<dbReference type="GO" id="GO:0005737">
    <property type="term" value="C:cytoplasm"/>
    <property type="evidence" value="ECO:0007669"/>
    <property type="project" value="TreeGrafter"/>
</dbReference>
<dbReference type="Gene3D" id="3.60.15.10">
    <property type="entry name" value="Ribonuclease Z/Hydroxyacylglutathione hydrolase-like"/>
    <property type="match status" value="1"/>
</dbReference>
<name>A0AA39IV62_9AGAR</name>
<accession>A0AA39IV62</accession>
<organism evidence="2 3">
    <name type="scientific">Armillaria borealis</name>
    <dbReference type="NCBI Taxonomy" id="47425"/>
    <lineage>
        <taxon>Eukaryota</taxon>
        <taxon>Fungi</taxon>
        <taxon>Dikarya</taxon>
        <taxon>Basidiomycota</taxon>
        <taxon>Agaricomycotina</taxon>
        <taxon>Agaricomycetes</taxon>
        <taxon>Agaricomycetidae</taxon>
        <taxon>Agaricales</taxon>
        <taxon>Marasmiineae</taxon>
        <taxon>Physalacriaceae</taxon>
        <taxon>Armillaria</taxon>
    </lineage>
</organism>
<dbReference type="AlphaFoldDB" id="A0AA39IV62"/>
<keyword evidence="3" id="KW-1185">Reference proteome</keyword>
<dbReference type="PANTHER" id="PTHR15032:SF4">
    <property type="entry name" value="N-ACYL-PHOSPHATIDYLETHANOLAMINE-HYDROLYZING PHOSPHOLIPASE D"/>
    <property type="match status" value="1"/>
</dbReference>
<feature type="domain" description="Metallo-beta-lactamase" evidence="1">
    <location>
        <begin position="84"/>
        <end position="139"/>
    </location>
</feature>
<dbReference type="PANTHER" id="PTHR15032">
    <property type="entry name" value="N-ACYL-PHOSPHATIDYLETHANOLAMINE-HYDROLYZING PHOSPHOLIPASE D"/>
    <property type="match status" value="1"/>
</dbReference>
<evidence type="ECO:0000259" key="1">
    <source>
        <dbReference type="Pfam" id="PF12706"/>
    </source>
</evidence>
<dbReference type="InterPro" id="IPR001279">
    <property type="entry name" value="Metallo-B-lactamas"/>
</dbReference>
<proteinExistence type="predicted"/>
<dbReference type="InterPro" id="IPR036866">
    <property type="entry name" value="RibonucZ/Hydroxyglut_hydro"/>
</dbReference>
<dbReference type="GO" id="GO:0070291">
    <property type="term" value="P:N-acylethanolamine metabolic process"/>
    <property type="evidence" value="ECO:0007669"/>
    <property type="project" value="TreeGrafter"/>
</dbReference>
<dbReference type="EMBL" id="JAUEPT010000148">
    <property type="protein sequence ID" value="KAK0430455.1"/>
    <property type="molecule type" value="Genomic_DNA"/>
</dbReference>
<dbReference type="GO" id="GO:0070290">
    <property type="term" value="F:N-acylphosphatidylethanolamine-specific phospholipase D activity"/>
    <property type="evidence" value="ECO:0007669"/>
    <property type="project" value="TreeGrafter"/>
</dbReference>
<evidence type="ECO:0000313" key="3">
    <source>
        <dbReference type="Proteomes" id="UP001175226"/>
    </source>
</evidence>
<sequence>MAYVIIAVHSLQPCSRYAAKTAHSVVQCPQLCHSPLLLMKKARRRSPRALSLDLRIAYMVPEPADALEDKGEDICSEYARGASVLFDPVFSDRCLHSQFLGPKRYTESPCKIEIISEVDVAVISHNHYDHTSASPVEREGNVCFTCNTSHQSVKDGRTKAAIYPIGWVQCVLVFRDVDVWLGSVKSDAFMVNVSYTLCAYEEHAYLQEYQGKAGGEPSLRPPLSVLIRSRMLIPKTEVAQTRKRLTAEYKMIGIADCLNHCITYLHYLLIDGTCDAS</sequence>
<dbReference type="GO" id="GO:0070292">
    <property type="term" value="P:N-acylphosphatidylethanolamine metabolic process"/>
    <property type="evidence" value="ECO:0007669"/>
    <property type="project" value="TreeGrafter"/>
</dbReference>
<dbReference type="Pfam" id="PF12706">
    <property type="entry name" value="Lactamase_B_2"/>
    <property type="match status" value="1"/>
</dbReference>
<evidence type="ECO:0000313" key="2">
    <source>
        <dbReference type="EMBL" id="KAK0430455.1"/>
    </source>
</evidence>
<protein>
    <recommendedName>
        <fullName evidence="1">Metallo-beta-lactamase domain-containing protein</fullName>
    </recommendedName>
</protein>
<dbReference type="SUPFAM" id="SSF56281">
    <property type="entry name" value="Metallo-hydrolase/oxidoreductase"/>
    <property type="match status" value="1"/>
</dbReference>
<comment type="caution">
    <text evidence="2">The sequence shown here is derived from an EMBL/GenBank/DDBJ whole genome shotgun (WGS) entry which is preliminary data.</text>
</comment>